<protein>
    <submittedName>
        <fullName evidence="1">Uncharacterized protein</fullName>
    </submittedName>
</protein>
<accession>A0A7V1LLE5</accession>
<proteinExistence type="predicted"/>
<sequence>MRTAGLFMILSLLSSCLNNYSRITPVTVPSVNYAVMETPKLQLLTFSGVEYDIKVKQIDSLFINGVGRKRMNAAGEWQRGKYRVAVDSVEYLILKQTSGASMMLALV</sequence>
<comment type="caution">
    <text evidence="1">The sequence shown here is derived from an EMBL/GenBank/DDBJ whole genome shotgun (WGS) entry which is preliminary data.</text>
</comment>
<organism evidence="1">
    <name type="scientific">Caldithrix abyssi</name>
    <dbReference type="NCBI Taxonomy" id="187145"/>
    <lineage>
        <taxon>Bacteria</taxon>
        <taxon>Pseudomonadati</taxon>
        <taxon>Calditrichota</taxon>
        <taxon>Calditrichia</taxon>
        <taxon>Calditrichales</taxon>
        <taxon>Calditrichaceae</taxon>
        <taxon>Caldithrix</taxon>
    </lineage>
</organism>
<dbReference type="Proteomes" id="UP000886005">
    <property type="component" value="Unassembled WGS sequence"/>
</dbReference>
<dbReference type="EMBL" id="DRLD01000157">
    <property type="protein sequence ID" value="HED10151.1"/>
    <property type="molecule type" value="Genomic_DNA"/>
</dbReference>
<dbReference type="AlphaFoldDB" id="A0A7V1LLE5"/>
<gene>
    <name evidence="1" type="ORF">ENJ10_05655</name>
</gene>
<dbReference type="PROSITE" id="PS51257">
    <property type="entry name" value="PROKAR_LIPOPROTEIN"/>
    <property type="match status" value="1"/>
</dbReference>
<feature type="non-terminal residue" evidence="1">
    <location>
        <position position="107"/>
    </location>
</feature>
<reference evidence="1" key="1">
    <citation type="journal article" date="2020" name="mSystems">
        <title>Genome- and Community-Level Interaction Insights into Carbon Utilization and Element Cycling Functions of Hydrothermarchaeota in Hydrothermal Sediment.</title>
        <authorList>
            <person name="Zhou Z."/>
            <person name="Liu Y."/>
            <person name="Xu W."/>
            <person name="Pan J."/>
            <person name="Luo Z.H."/>
            <person name="Li M."/>
        </authorList>
    </citation>
    <scope>NUCLEOTIDE SEQUENCE [LARGE SCALE GENOMIC DNA]</scope>
    <source>
        <strain evidence="1">HyVt-456</strain>
    </source>
</reference>
<name>A0A7V1LLE5_CALAY</name>
<evidence type="ECO:0000313" key="1">
    <source>
        <dbReference type="EMBL" id="HED10151.1"/>
    </source>
</evidence>